<dbReference type="GO" id="GO:0016787">
    <property type="term" value="F:hydrolase activity"/>
    <property type="evidence" value="ECO:0007669"/>
    <property type="project" value="UniProtKB-KW"/>
</dbReference>
<dbReference type="Pfam" id="PF01872">
    <property type="entry name" value="RibD_C"/>
    <property type="match status" value="1"/>
</dbReference>
<comment type="pathway">
    <text evidence="1">Cofactor biosynthesis; riboflavin biosynthesis.</text>
</comment>
<sequence>MNAIENFHAAGVASITDRLFVTLTYAQSLDGCISAVPGKPTLLSGQRSMTMTHQLRVLHDGILVGVGTIKADNPSLTVRLILPPFQNPQPIVVDAMLEIPHTCKLFTSNKRPWILTVDNNWDDEKLNRKQLLEALGARVIKVASKGKPHYIDFHDAFEKLYWLGLKSVMIEGGASIITSCLHQQNTSSISVIDHVIVTVAPVYVGGLHAVAQPLHYNGLLRLQNIKSTQLGQDVIIFGSFSA</sequence>
<feature type="domain" description="Bacterial bifunctional deaminase-reductase C-terminal" evidence="4">
    <location>
        <begin position="20"/>
        <end position="235"/>
    </location>
</feature>
<gene>
    <name evidence="5" type="ORF">THRCLA_06781</name>
</gene>
<dbReference type="PANTHER" id="PTHR38011">
    <property type="entry name" value="DIHYDROFOLATE REDUCTASE FAMILY PROTEIN (AFU_ORTHOLOGUE AFUA_8G06820)"/>
    <property type="match status" value="1"/>
</dbReference>
<organism evidence="5 6">
    <name type="scientific">Thraustotheca clavata</name>
    <dbReference type="NCBI Taxonomy" id="74557"/>
    <lineage>
        <taxon>Eukaryota</taxon>
        <taxon>Sar</taxon>
        <taxon>Stramenopiles</taxon>
        <taxon>Oomycota</taxon>
        <taxon>Saprolegniomycetes</taxon>
        <taxon>Saprolegniales</taxon>
        <taxon>Achlyaceae</taxon>
        <taxon>Thraustotheca</taxon>
    </lineage>
</organism>
<protein>
    <submittedName>
        <fullName evidence="5">Riboflavin-specific deaminase/GTP cyclohydrolase II</fullName>
    </submittedName>
</protein>
<dbReference type="STRING" id="74557.A0A1V9ZJQ4"/>
<dbReference type="SUPFAM" id="SSF53597">
    <property type="entry name" value="Dihydrofolate reductase-like"/>
    <property type="match status" value="1"/>
</dbReference>
<name>A0A1V9ZJQ4_9STRA</name>
<dbReference type="PANTHER" id="PTHR38011:SF7">
    <property type="entry name" value="2,5-DIAMINO-6-RIBOSYLAMINO-4(3H)-PYRIMIDINONE 5'-PHOSPHATE REDUCTASE"/>
    <property type="match status" value="1"/>
</dbReference>
<evidence type="ECO:0000256" key="1">
    <source>
        <dbReference type="ARBA" id="ARBA00005104"/>
    </source>
</evidence>
<reference evidence="5 6" key="1">
    <citation type="journal article" date="2014" name="Genome Biol. Evol.">
        <title>The secreted proteins of Achlya hypogyna and Thraustotheca clavata identify the ancestral oomycete secretome and reveal gene acquisitions by horizontal gene transfer.</title>
        <authorList>
            <person name="Misner I."/>
            <person name="Blouin N."/>
            <person name="Leonard G."/>
            <person name="Richards T.A."/>
            <person name="Lane C.E."/>
        </authorList>
    </citation>
    <scope>NUCLEOTIDE SEQUENCE [LARGE SCALE GENOMIC DNA]</scope>
    <source>
        <strain evidence="5 6">ATCC 34112</strain>
    </source>
</reference>
<dbReference type="AlphaFoldDB" id="A0A1V9ZJQ4"/>
<dbReference type="GO" id="GO:0009231">
    <property type="term" value="P:riboflavin biosynthetic process"/>
    <property type="evidence" value="ECO:0007669"/>
    <property type="project" value="InterPro"/>
</dbReference>
<dbReference type="GO" id="GO:0008703">
    <property type="term" value="F:5-amino-6-(5-phosphoribosylamino)uracil reductase activity"/>
    <property type="evidence" value="ECO:0007669"/>
    <property type="project" value="InterPro"/>
</dbReference>
<dbReference type="EMBL" id="JNBS01001867">
    <property type="protein sequence ID" value="OQR98229.1"/>
    <property type="molecule type" value="Genomic_DNA"/>
</dbReference>
<dbReference type="InterPro" id="IPR050765">
    <property type="entry name" value="Riboflavin_Biosynth_HTPR"/>
</dbReference>
<comment type="caution">
    <text evidence="5">The sequence shown here is derived from an EMBL/GenBank/DDBJ whole genome shotgun (WGS) entry which is preliminary data.</text>
</comment>
<dbReference type="InterPro" id="IPR024072">
    <property type="entry name" value="DHFR-like_dom_sf"/>
</dbReference>
<dbReference type="OrthoDB" id="5432at2759"/>
<keyword evidence="2" id="KW-0521">NADP</keyword>
<accession>A0A1V9ZJQ4</accession>
<evidence type="ECO:0000259" key="4">
    <source>
        <dbReference type="Pfam" id="PF01872"/>
    </source>
</evidence>
<evidence type="ECO:0000313" key="5">
    <source>
        <dbReference type="EMBL" id="OQR98229.1"/>
    </source>
</evidence>
<evidence type="ECO:0000313" key="6">
    <source>
        <dbReference type="Proteomes" id="UP000243217"/>
    </source>
</evidence>
<dbReference type="Gene3D" id="3.40.430.10">
    <property type="entry name" value="Dihydrofolate Reductase, subunit A"/>
    <property type="match status" value="1"/>
</dbReference>
<dbReference type="Proteomes" id="UP000243217">
    <property type="component" value="Unassembled WGS sequence"/>
</dbReference>
<keyword evidence="5" id="KW-0378">Hydrolase</keyword>
<proteinExistence type="predicted"/>
<evidence type="ECO:0000256" key="3">
    <source>
        <dbReference type="ARBA" id="ARBA00023002"/>
    </source>
</evidence>
<keyword evidence="6" id="KW-1185">Reference proteome</keyword>
<evidence type="ECO:0000256" key="2">
    <source>
        <dbReference type="ARBA" id="ARBA00022857"/>
    </source>
</evidence>
<dbReference type="InterPro" id="IPR002734">
    <property type="entry name" value="RibDG_C"/>
</dbReference>
<keyword evidence="3" id="KW-0560">Oxidoreductase</keyword>